<evidence type="ECO:0000313" key="1">
    <source>
        <dbReference type="EMBL" id="CAB4661064.1"/>
    </source>
</evidence>
<name>A0A6J6LKI3_9ZZZZ</name>
<organism evidence="1">
    <name type="scientific">freshwater metagenome</name>
    <dbReference type="NCBI Taxonomy" id="449393"/>
    <lineage>
        <taxon>unclassified sequences</taxon>
        <taxon>metagenomes</taxon>
        <taxon>ecological metagenomes</taxon>
    </lineage>
</organism>
<dbReference type="EMBL" id="CAEZWL010000054">
    <property type="protein sequence ID" value="CAB4661064.1"/>
    <property type="molecule type" value="Genomic_DNA"/>
</dbReference>
<reference evidence="1" key="1">
    <citation type="submission" date="2020-05" db="EMBL/GenBank/DDBJ databases">
        <authorList>
            <person name="Chiriac C."/>
            <person name="Salcher M."/>
            <person name="Ghai R."/>
            <person name="Kavagutti S V."/>
        </authorList>
    </citation>
    <scope>NUCLEOTIDE SEQUENCE</scope>
</reference>
<accession>A0A6J6LKI3</accession>
<dbReference type="InterPro" id="IPR015943">
    <property type="entry name" value="WD40/YVTN_repeat-like_dom_sf"/>
</dbReference>
<gene>
    <name evidence="1" type="ORF">UFOPK2243_01126</name>
</gene>
<dbReference type="SUPFAM" id="SSF110296">
    <property type="entry name" value="Oligoxyloglucan reducing end-specific cellobiohydrolase"/>
    <property type="match status" value="1"/>
</dbReference>
<dbReference type="Gene3D" id="2.130.10.10">
    <property type="entry name" value="YVTN repeat-like/Quinoprotein amine dehydrogenase"/>
    <property type="match status" value="2"/>
</dbReference>
<proteinExistence type="predicted"/>
<sequence>MRRSKSIPLVAGLLFGLLVLSPHLAIASGQSIGTISHIHSVRAFGDQVILGTHEGLFRYVDEKTVQSMGPENFDIMGLAVFGKRLYASGHPGLGSKLPEPVGLLLSTDSGKSWKKIGLQGEVDFHLLESAGKDMYGVDSGSGNLLYSKNAGQSWVSQGKNLFSDIAINPAKVGAALALREGKLISTQKSFITMRAVASTLTFTSIDWLSDSLLATSGKTLYRSGDRGVTWKKVSDFPESVSTVTQSSKIIAVVSGNSIFKSIDGGKTFKKM</sequence>
<protein>
    <submittedName>
        <fullName evidence="1">Unannotated protein</fullName>
    </submittedName>
</protein>
<dbReference type="AlphaFoldDB" id="A0A6J6LKI3"/>